<dbReference type="Pfam" id="PF08924">
    <property type="entry name" value="Rv2525c_GlyHyd-like"/>
    <property type="match status" value="1"/>
</dbReference>
<sequence length="326" mass="35406">MRQTSHHMRGAADQKQCDGAGPRRASVRRAGVLLVALASLLAGGTAPVLAEAGTAPGPEPERGAQAYAPRYIQAQADAHGEDPRDEGAEIFQGRAFDTCVAPTQSTMRAWRASPYRGVGVYVGGRGRACPVQPNLDPAWVEGVTSMGWRLLPLYVGSQAPCVHAERKRRYAIDSRDPAGAGVREGRDAVAQARALGMREKSPVYLDMEAYDIRDAACARTTLRFIQGWNREVRRLGYLPGFYSSATSGVTHLEEARAAGVQDLPAVMWFARWNTAPDLRGEPALAPGAWQPHRRVHQYRGNVRETYGGRTVQIDRNLVDAPVAIVG</sequence>
<dbReference type="RefSeq" id="WP_260216356.1">
    <property type="nucleotide sequence ID" value="NZ_JAJAGO010000002.1"/>
</dbReference>
<evidence type="ECO:0000259" key="2">
    <source>
        <dbReference type="Pfam" id="PF08924"/>
    </source>
</evidence>
<evidence type="ECO:0000313" key="4">
    <source>
        <dbReference type="Proteomes" id="UP001156389"/>
    </source>
</evidence>
<protein>
    <submittedName>
        <fullName evidence="3">DUF1906 domain-containing protein</fullName>
    </submittedName>
</protein>
<reference evidence="3 4" key="1">
    <citation type="submission" date="2021-10" db="EMBL/GenBank/DDBJ databases">
        <title>Streptomyces gossypii sp. nov., isolated from soil collected from cotton field.</title>
        <authorList>
            <person name="Ge X."/>
            <person name="Chen X."/>
            <person name="Liu W."/>
        </authorList>
    </citation>
    <scope>NUCLEOTIDE SEQUENCE [LARGE SCALE GENOMIC DNA]</scope>
    <source>
        <strain evidence="3 4">N2-109</strain>
    </source>
</reference>
<evidence type="ECO:0000256" key="1">
    <source>
        <dbReference type="SAM" id="MobiDB-lite"/>
    </source>
</evidence>
<accession>A0ABT2JNI6</accession>
<dbReference type="InterPro" id="IPR017853">
    <property type="entry name" value="GH"/>
</dbReference>
<feature type="domain" description="Rv2525c-like glycoside hydrolase-like" evidence="2">
    <location>
        <begin position="109"/>
        <end position="318"/>
    </location>
</feature>
<gene>
    <name evidence="3" type="ORF">LHJ74_05440</name>
</gene>
<dbReference type="InterPro" id="IPR015020">
    <property type="entry name" value="Rv2525c-like_Glyco_Hydro-like"/>
</dbReference>
<keyword evidence="4" id="KW-1185">Reference proteome</keyword>
<proteinExistence type="predicted"/>
<dbReference type="Gene3D" id="3.20.20.80">
    <property type="entry name" value="Glycosidases"/>
    <property type="match status" value="1"/>
</dbReference>
<name>A0ABT2JNI6_9ACTN</name>
<organism evidence="3 4">
    <name type="scientific">Streptomyces gossypii</name>
    <dbReference type="NCBI Taxonomy" id="2883101"/>
    <lineage>
        <taxon>Bacteria</taxon>
        <taxon>Bacillati</taxon>
        <taxon>Actinomycetota</taxon>
        <taxon>Actinomycetes</taxon>
        <taxon>Kitasatosporales</taxon>
        <taxon>Streptomycetaceae</taxon>
        <taxon>Streptomyces</taxon>
    </lineage>
</organism>
<comment type="caution">
    <text evidence="3">The sequence shown here is derived from an EMBL/GenBank/DDBJ whole genome shotgun (WGS) entry which is preliminary data.</text>
</comment>
<dbReference type="EMBL" id="JAJAGO010000002">
    <property type="protein sequence ID" value="MCT2589381.1"/>
    <property type="molecule type" value="Genomic_DNA"/>
</dbReference>
<feature type="region of interest" description="Disordered" evidence="1">
    <location>
        <begin position="1"/>
        <end position="23"/>
    </location>
</feature>
<dbReference type="Proteomes" id="UP001156389">
    <property type="component" value="Unassembled WGS sequence"/>
</dbReference>
<evidence type="ECO:0000313" key="3">
    <source>
        <dbReference type="EMBL" id="MCT2589381.1"/>
    </source>
</evidence>
<dbReference type="SUPFAM" id="SSF51445">
    <property type="entry name" value="(Trans)glycosidases"/>
    <property type="match status" value="1"/>
</dbReference>